<dbReference type="GeneID" id="101827289"/>
<keyword evidence="13" id="KW-0393">Immunoglobulin domain</keyword>
<reference evidence="23" key="1">
    <citation type="submission" date="2025-08" db="UniProtKB">
        <authorList>
            <consortium name="RefSeq"/>
        </authorList>
    </citation>
    <scope>IDENTIFICATION</scope>
    <source>
        <tissue evidence="23">Liver</tissue>
    </source>
</reference>
<organism evidence="22 23">
    <name type="scientific">Mesocricetus auratus</name>
    <name type="common">Golden hamster</name>
    <dbReference type="NCBI Taxonomy" id="10036"/>
    <lineage>
        <taxon>Eukaryota</taxon>
        <taxon>Metazoa</taxon>
        <taxon>Chordata</taxon>
        <taxon>Craniata</taxon>
        <taxon>Vertebrata</taxon>
        <taxon>Euteleostomi</taxon>
        <taxon>Mammalia</taxon>
        <taxon>Eutheria</taxon>
        <taxon>Euarchontoglires</taxon>
        <taxon>Glires</taxon>
        <taxon>Rodentia</taxon>
        <taxon>Myomorpha</taxon>
        <taxon>Muroidea</taxon>
        <taxon>Cricetidae</taxon>
        <taxon>Cricetinae</taxon>
        <taxon>Mesocricetus</taxon>
    </lineage>
</organism>
<dbReference type="GO" id="GO:0004896">
    <property type="term" value="F:cytokine receptor activity"/>
    <property type="evidence" value="ECO:0007669"/>
    <property type="project" value="InterPro"/>
</dbReference>
<evidence type="ECO:0000256" key="5">
    <source>
        <dbReference type="ARBA" id="ARBA00022692"/>
    </source>
</evidence>
<evidence type="ECO:0000313" key="22">
    <source>
        <dbReference type="Proteomes" id="UP000886700"/>
    </source>
</evidence>
<dbReference type="FunFam" id="2.60.40.10:FF:001244">
    <property type="entry name" value="Interferon gamma receptor 1"/>
    <property type="match status" value="1"/>
</dbReference>
<dbReference type="PRINTS" id="PR01777">
    <property type="entry name" value="INTERFERONGR"/>
</dbReference>
<keyword evidence="7" id="KW-0832">Ubl conjugation</keyword>
<dbReference type="STRING" id="10036.ENSMAUP00000004064"/>
<comment type="subunit">
    <text evidence="14">Monomer. Heterodimer with IFNGR2, to form the IFNG receptor complex. Interacts with JAK1. Interacts (when phosphorylated) with STAT1. Interacts with SOCS1.</text>
</comment>
<evidence type="ECO:0000256" key="7">
    <source>
        <dbReference type="ARBA" id="ARBA00022843"/>
    </source>
</evidence>
<keyword evidence="22" id="KW-1185">Reference proteome</keyword>
<dbReference type="GO" id="GO:0032760">
    <property type="term" value="P:positive regulation of tumor necrosis factor production"/>
    <property type="evidence" value="ECO:0007669"/>
    <property type="project" value="Ensembl"/>
</dbReference>
<dbReference type="InterPro" id="IPR050650">
    <property type="entry name" value="Type-II_Cytokine-TF_Rcpt"/>
</dbReference>
<dbReference type="GO" id="GO:0019955">
    <property type="term" value="F:cytokine binding"/>
    <property type="evidence" value="ECO:0007669"/>
    <property type="project" value="InterPro"/>
</dbReference>
<feature type="region of interest" description="Disordered" evidence="17">
    <location>
        <begin position="421"/>
        <end position="445"/>
    </location>
</feature>
<dbReference type="Pfam" id="PF01108">
    <property type="entry name" value="Tissue_fac"/>
    <property type="match status" value="1"/>
</dbReference>
<dbReference type="SUPFAM" id="SSF49265">
    <property type="entry name" value="Fibronectin type III"/>
    <property type="match status" value="2"/>
</dbReference>
<evidence type="ECO:0000256" key="12">
    <source>
        <dbReference type="ARBA" id="ARBA00023180"/>
    </source>
</evidence>
<evidence type="ECO:0000256" key="4">
    <source>
        <dbReference type="ARBA" id="ARBA00022553"/>
    </source>
</evidence>
<name>A0A1U7Q876_MESAU</name>
<evidence type="ECO:0000256" key="3">
    <source>
        <dbReference type="ARBA" id="ARBA00022475"/>
    </source>
</evidence>
<dbReference type="eggNOG" id="ENOG502RXGW">
    <property type="taxonomic scope" value="Eukaryota"/>
</dbReference>
<dbReference type="Pfam" id="PF07140">
    <property type="entry name" value="IFNGR1_D2"/>
    <property type="match status" value="1"/>
</dbReference>
<feature type="transmembrane region" description="Helical" evidence="18">
    <location>
        <begin position="255"/>
        <end position="276"/>
    </location>
</feature>
<evidence type="ECO:0000256" key="13">
    <source>
        <dbReference type="ARBA" id="ARBA00023319"/>
    </source>
</evidence>
<dbReference type="GO" id="GO:1900222">
    <property type="term" value="P:negative regulation of amyloid-beta clearance"/>
    <property type="evidence" value="ECO:0007669"/>
    <property type="project" value="Ensembl"/>
</dbReference>
<dbReference type="PANTHER" id="PTHR20859">
    <property type="entry name" value="INTERFERON/INTERLEUKIN RECEPTOR"/>
    <property type="match status" value="1"/>
</dbReference>
<evidence type="ECO:0000256" key="1">
    <source>
        <dbReference type="ARBA" id="ARBA00004251"/>
    </source>
</evidence>
<dbReference type="PANTHER" id="PTHR20859:SF5">
    <property type="entry name" value="INTERFERON GAMMA RECEPTOR 1"/>
    <property type="match status" value="1"/>
</dbReference>
<evidence type="ECO:0000259" key="21">
    <source>
        <dbReference type="Pfam" id="PF07140"/>
    </source>
</evidence>
<feature type="domain" description="Interferon gamma receptor D2" evidence="21">
    <location>
        <begin position="139"/>
        <end position="246"/>
    </location>
</feature>
<dbReference type="OrthoDB" id="9946382at2759"/>
<keyword evidence="12" id="KW-0325">Glycoprotein</keyword>
<keyword evidence="9 18" id="KW-0472">Membrane</keyword>
<evidence type="ECO:0000256" key="15">
    <source>
        <dbReference type="ARBA" id="ARBA00069555"/>
    </source>
</evidence>
<dbReference type="GO" id="GO:0051607">
    <property type="term" value="P:defense response to virus"/>
    <property type="evidence" value="ECO:0007669"/>
    <property type="project" value="Ensembl"/>
</dbReference>
<feature type="chain" id="PRO_5010548976" description="Interferon gamma receptor 1" evidence="19">
    <location>
        <begin position="26"/>
        <end position="478"/>
    </location>
</feature>
<feature type="domain" description="Fibronectin type-III" evidence="20">
    <location>
        <begin position="11"/>
        <end position="119"/>
    </location>
</feature>
<gene>
    <name evidence="23" type="primary">Ifngr1</name>
</gene>
<proteinExistence type="inferred from homology"/>
<feature type="region of interest" description="Disordered" evidence="17">
    <location>
        <begin position="361"/>
        <end position="390"/>
    </location>
</feature>
<dbReference type="GO" id="GO:0060333">
    <property type="term" value="P:type II interferon-mediated signaling pathway"/>
    <property type="evidence" value="ECO:0007669"/>
    <property type="project" value="InterPro"/>
</dbReference>
<evidence type="ECO:0000313" key="23">
    <source>
        <dbReference type="RefSeq" id="XP_005065787.1"/>
    </source>
</evidence>
<dbReference type="FunFam" id="2.60.40.10:FF:001425">
    <property type="entry name" value="Interferon gamma receptor 1"/>
    <property type="match status" value="1"/>
</dbReference>
<evidence type="ECO:0000256" key="8">
    <source>
        <dbReference type="ARBA" id="ARBA00022989"/>
    </source>
</evidence>
<dbReference type="CTD" id="3459"/>
<dbReference type="Pfam" id="PF20634">
    <property type="entry name" value="IFNGR1_transm"/>
    <property type="match status" value="1"/>
</dbReference>
<dbReference type="GO" id="GO:1902004">
    <property type="term" value="P:positive regulation of amyloid-beta formation"/>
    <property type="evidence" value="ECO:0007669"/>
    <property type="project" value="Ensembl"/>
</dbReference>
<evidence type="ECO:0000259" key="20">
    <source>
        <dbReference type="Pfam" id="PF01108"/>
    </source>
</evidence>
<keyword evidence="11 23" id="KW-0675">Receptor</keyword>
<dbReference type="InterPro" id="IPR021126">
    <property type="entry name" value="IFN_gamma_rc_D2_pox/mammal"/>
</dbReference>
<accession>A0A1U7Q876</accession>
<evidence type="ECO:0000256" key="19">
    <source>
        <dbReference type="SAM" id="SignalP"/>
    </source>
</evidence>
<dbReference type="GO" id="GO:0001774">
    <property type="term" value="P:microglial cell activation"/>
    <property type="evidence" value="ECO:0007669"/>
    <property type="project" value="Ensembl"/>
</dbReference>
<evidence type="ECO:0000256" key="14">
    <source>
        <dbReference type="ARBA" id="ARBA00063248"/>
    </source>
</evidence>
<keyword evidence="6 19" id="KW-0732">Signal</keyword>
<protein>
    <recommendedName>
        <fullName evidence="15">Interferon gamma receptor 1</fullName>
    </recommendedName>
    <alternativeName>
        <fullName evidence="16">Interferon gamma receptor alpha-chain</fullName>
    </alternativeName>
</protein>
<dbReference type="Proteomes" id="UP000886700">
    <property type="component" value="Unplaced"/>
</dbReference>
<dbReference type="KEGG" id="maua:101827289"/>
<dbReference type="InterPro" id="IPR003961">
    <property type="entry name" value="FN3_dom"/>
</dbReference>
<keyword evidence="8 18" id="KW-1133">Transmembrane helix</keyword>
<keyword evidence="10" id="KW-1015">Disulfide bond</keyword>
<keyword evidence="3" id="KW-1003">Cell membrane</keyword>
<evidence type="ECO:0000256" key="10">
    <source>
        <dbReference type="ARBA" id="ARBA00023157"/>
    </source>
</evidence>
<comment type="similarity">
    <text evidence="2">Belongs to the type II cytokine receptor family.</text>
</comment>
<dbReference type="RefSeq" id="XP_005065787.1">
    <property type="nucleotide sequence ID" value="XM_005065730.4"/>
</dbReference>
<evidence type="ECO:0000256" key="16">
    <source>
        <dbReference type="ARBA" id="ARBA00082025"/>
    </source>
</evidence>
<feature type="compositionally biased region" description="Low complexity" evidence="17">
    <location>
        <begin position="379"/>
        <end position="389"/>
    </location>
</feature>
<evidence type="ECO:0000256" key="6">
    <source>
        <dbReference type="ARBA" id="ARBA00022729"/>
    </source>
</evidence>
<dbReference type="InterPro" id="IPR013783">
    <property type="entry name" value="Ig-like_fold"/>
</dbReference>
<sequence length="478" mass="52974">MEPQAASSNMILLVVLMLSAEAGSGAVTSIEDPEPPSVPVPTNVLIESYNLNPVLCWEYQDMPQTPTFTAQVKSYGKDEWIDSCTNISNHCCNIYDQIIYPELSVWARVKANFGQKESAYAVSREFIMCRQGKVGAPNLDIREKGDKLILNVFHPEVIINGEKHGIMFEDDSTCYTFHYTIYEQKNRSGEILYTTHQINVEDCNDTLCQFNISMSTLDSRYCVSVDGFSEYWGITTETSKEVCVSPVRNNRKDSVWILIVAPLLLFLTVIVVFAYWHIKKNPFKRKSVMLPKSLLSVVKNVTSETKRDSSDETLYKSHQPTVLENEKVNCEEKLSTVTLLDNPGASELGELLSETEAMIPKGSTSTVAPDSPPTPVQRSGSFLSSGSQSEPCGITTYHSRNGSDSGLVDSGSSIADSEFLPHSNPETKITEPEPTPVRKAPTSYGYDKPHVLVDVLVDDDGGKESLIGYRLTTDAKDT</sequence>
<dbReference type="InterPro" id="IPR008355">
    <property type="entry name" value="Interferon_gamma_rcpt_asu"/>
</dbReference>
<comment type="subcellular location">
    <subcellularLocation>
        <location evidence="1">Cell membrane</location>
        <topology evidence="1">Single-pass type I membrane protein</topology>
    </subcellularLocation>
</comment>
<evidence type="ECO:0000256" key="17">
    <source>
        <dbReference type="SAM" id="MobiDB-lite"/>
    </source>
</evidence>
<evidence type="ECO:0000256" key="18">
    <source>
        <dbReference type="SAM" id="Phobius"/>
    </source>
</evidence>
<dbReference type="GO" id="GO:0005886">
    <property type="term" value="C:plasma membrane"/>
    <property type="evidence" value="ECO:0007669"/>
    <property type="project" value="UniProtKB-SubCell"/>
</dbReference>
<evidence type="ECO:0000256" key="9">
    <source>
        <dbReference type="ARBA" id="ARBA00023136"/>
    </source>
</evidence>
<keyword evidence="5 18" id="KW-0812">Transmembrane</keyword>
<dbReference type="InterPro" id="IPR036116">
    <property type="entry name" value="FN3_sf"/>
</dbReference>
<evidence type="ECO:0000256" key="11">
    <source>
        <dbReference type="ARBA" id="ARBA00023170"/>
    </source>
</evidence>
<evidence type="ECO:0000256" key="2">
    <source>
        <dbReference type="ARBA" id="ARBA00005399"/>
    </source>
</evidence>
<dbReference type="AlphaFoldDB" id="A0A1U7Q876"/>
<feature type="signal peptide" evidence="19">
    <location>
        <begin position="1"/>
        <end position="25"/>
    </location>
</feature>
<keyword evidence="4" id="KW-0597">Phosphoprotein</keyword>
<dbReference type="Gene3D" id="2.60.40.10">
    <property type="entry name" value="Immunoglobulins"/>
    <property type="match status" value="2"/>
</dbReference>
<dbReference type="GO" id="GO:0048143">
    <property type="term" value="P:astrocyte activation"/>
    <property type="evidence" value="ECO:0007669"/>
    <property type="project" value="Ensembl"/>
</dbReference>